<comment type="subcellular location">
    <subcellularLocation>
        <location evidence="2">Cell membrane</location>
        <topology evidence="2">Lipid-anchor</topology>
        <topology evidence="2">GPI-anchor</topology>
    </subcellularLocation>
</comment>
<keyword evidence="3" id="KW-1003">Cell membrane</keyword>
<feature type="region of interest" description="Disordered" evidence="9">
    <location>
        <begin position="332"/>
        <end position="397"/>
    </location>
</feature>
<evidence type="ECO:0000256" key="4">
    <source>
        <dbReference type="ARBA" id="ARBA00022622"/>
    </source>
</evidence>
<keyword evidence="4" id="KW-0336">GPI-anchor</keyword>
<evidence type="ECO:0000256" key="2">
    <source>
        <dbReference type="ARBA" id="ARBA00004609"/>
    </source>
</evidence>
<reference evidence="12" key="1">
    <citation type="submission" date="2016-08" db="EMBL/GenBank/DDBJ databases">
        <title>VSG repertoire of Trypanosoma brucei EATRO 1125.</title>
        <authorList>
            <person name="Cross G.A."/>
        </authorList>
    </citation>
    <scope>NUCLEOTIDE SEQUENCE</scope>
    <source>
        <strain evidence="12">EATRO 1125</strain>
    </source>
</reference>
<feature type="compositionally biased region" description="Polar residues" evidence="9">
    <location>
        <begin position="357"/>
        <end position="372"/>
    </location>
</feature>
<dbReference type="VEuPathDB" id="TriTrypDB:Tb427_000220900"/>
<evidence type="ECO:0000256" key="8">
    <source>
        <dbReference type="ARBA" id="ARBA00023288"/>
    </source>
</evidence>
<evidence type="ECO:0000313" key="12">
    <source>
        <dbReference type="EMBL" id="APD73575.1"/>
    </source>
</evidence>
<keyword evidence="7" id="KW-0325">Glycoprotein</keyword>
<evidence type="ECO:0000256" key="5">
    <source>
        <dbReference type="ARBA" id="ARBA00022729"/>
    </source>
</evidence>
<evidence type="ECO:0000256" key="6">
    <source>
        <dbReference type="ARBA" id="ARBA00023136"/>
    </source>
</evidence>
<feature type="compositionally biased region" description="Polar residues" evidence="9">
    <location>
        <begin position="385"/>
        <end position="397"/>
    </location>
</feature>
<dbReference type="InterPro" id="IPR025932">
    <property type="entry name" value="Trypano_VSG_B_N_dom"/>
</dbReference>
<feature type="signal peptide" evidence="10">
    <location>
        <begin position="1"/>
        <end position="27"/>
    </location>
</feature>
<proteinExistence type="predicted"/>
<dbReference type="GO" id="GO:0098552">
    <property type="term" value="C:side of membrane"/>
    <property type="evidence" value="ECO:0007669"/>
    <property type="project" value="UniProtKB-KW"/>
</dbReference>
<evidence type="ECO:0000256" key="7">
    <source>
        <dbReference type="ARBA" id="ARBA00023180"/>
    </source>
</evidence>
<name>A0A1J0R6Q8_9TRYP</name>
<keyword evidence="8" id="KW-0449">Lipoprotein</keyword>
<keyword evidence="6" id="KW-0472">Membrane</keyword>
<sequence>MPKPTASGRHFVVQVALLLAVIAVNSGDAGGPDADTNVGDYSLLCEAINLASAAVPEHSLPTVDGQHEDAAALINLTLHNPNALAELASADSPATAIAKENSAAAAACAEDNKIICEKAAERYKKHKHDKLYVKVAGAYFPETAKHALAKLAMDILNTASELRSAITQAQGTEVRKKLNTAIAGTEAGTFSLGEAATGDRQTACGKPATNTRGTIAGSSLTADILCICGKDTTQTTDRVCGVTVGAASNIIWASKANAGEQATALTKSCKKTTATAKAEEAALRKIVAAVRAKATRGKANGFDKTNVLGNLEGAGGGDCTGDNSGGGGACVYYGNDDRRGQQNQMDSRTGGGRRPSNPASNGGSKSASTSTKAGHAKPHNDDHSANGNHESSNNNKR</sequence>
<keyword evidence="5 10" id="KW-0732">Signal</keyword>
<feature type="domain" description="Trypanosome variant surface glycoprotein B-type N-terminal" evidence="11">
    <location>
        <begin position="20"/>
        <end position="343"/>
    </location>
</feature>
<dbReference type="Pfam" id="PF13206">
    <property type="entry name" value="VSG_B"/>
    <property type="match status" value="1"/>
</dbReference>
<evidence type="ECO:0000256" key="9">
    <source>
        <dbReference type="SAM" id="MobiDB-lite"/>
    </source>
</evidence>
<evidence type="ECO:0000256" key="10">
    <source>
        <dbReference type="SAM" id="SignalP"/>
    </source>
</evidence>
<accession>A0A1J0R6Q8</accession>
<evidence type="ECO:0000256" key="1">
    <source>
        <dbReference type="ARBA" id="ARBA00002523"/>
    </source>
</evidence>
<evidence type="ECO:0000256" key="3">
    <source>
        <dbReference type="ARBA" id="ARBA00022475"/>
    </source>
</evidence>
<dbReference type="AlphaFoldDB" id="A0A1J0R6Q8"/>
<comment type="function">
    <text evidence="1">VSG forms a coat on the surface of the parasite. The trypanosome evades the immune response of the host by expressing a series of antigenically distinct VSGs from an estimated 1000 VSG genes.</text>
</comment>
<organism evidence="12">
    <name type="scientific">Trypanosoma brucei</name>
    <dbReference type="NCBI Taxonomy" id="5691"/>
    <lineage>
        <taxon>Eukaryota</taxon>
        <taxon>Discoba</taxon>
        <taxon>Euglenozoa</taxon>
        <taxon>Kinetoplastea</taxon>
        <taxon>Metakinetoplastina</taxon>
        <taxon>Trypanosomatida</taxon>
        <taxon>Trypanosomatidae</taxon>
        <taxon>Trypanosoma</taxon>
    </lineage>
</organism>
<feature type="chain" id="PRO_5012859562" evidence="10">
    <location>
        <begin position="28"/>
        <end position="397"/>
    </location>
</feature>
<evidence type="ECO:0000259" key="11">
    <source>
        <dbReference type="Pfam" id="PF13206"/>
    </source>
</evidence>
<dbReference type="GO" id="GO:0005886">
    <property type="term" value="C:plasma membrane"/>
    <property type="evidence" value="ECO:0007669"/>
    <property type="project" value="UniProtKB-SubCell"/>
</dbReference>
<protein>
    <submittedName>
        <fullName evidence="12">Variant surface glycoprotein 1125.1354</fullName>
    </submittedName>
</protein>
<dbReference type="EMBL" id="KX699619">
    <property type="protein sequence ID" value="APD73575.1"/>
    <property type="molecule type" value="Genomic_DNA"/>
</dbReference>